<dbReference type="InterPro" id="IPR007809">
    <property type="entry name" value="FlgN-like"/>
</dbReference>
<dbReference type="SUPFAM" id="SSF140566">
    <property type="entry name" value="FlgN-like"/>
    <property type="match status" value="1"/>
</dbReference>
<name>A0A3A9AM82_9FIRM</name>
<evidence type="ECO:0000313" key="3">
    <source>
        <dbReference type="Proteomes" id="UP000280696"/>
    </source>
</evidence>
<organism evidence="2 3">
    <name type="scientific">Parablautia intestinalis</name>
    <dbReference type="NCBI Taxonomy" id="2320100"/>
    <lineage>
        <taxon>Bacteria</taxon>
        <taxon>Bacillati</taxon>
        <taxon>Bacillota</taxon>
        <taxon>Clostridia</taxon>
        <taxon>Lachnospirales</taxon>
        <taxon>Lachnospiraceae</taxon>
        <taxon>Parablautia</taxon>
    </lineage>
</organism>
<keyword evidence="2" id="KW-0966">Cell projection</keyword>
<dbReference type="AlphaFoldDB" id="A0A3A9AM82"/>
<protein>
    <submittedName>
        <fullName evidence="2">Flagellar protein FlgN</fullName>
    </submittedName>
</protein>
<gene>
    <name evidence="2" type="ORF">D7V94_06960</name>
</gene>
<keyword evidence="1" id="KW-1005">Bacterial flagellum biogenesis</keyword>
<dbReference type="InterPro" id="IPR036679">
    <property type="entry name" value="FlgN-like_sf"/>
</dbReference>
<comment type="caution">
    <text evidence="2">The sequence shown here is derived from an EMBL/GenBank/DDBJ whole genome shotgun (WGS) entry which is preliminary data.</text>
</comment>
<dbReference type="OrthoDB" id="2049621at2"/>
<reference evidence="2 3" key="1">
    <citation type="submission" date="2018-09" db="EMBL/GenBank/DDBJ databases">
        <title>Murine metabolic-syndrome-specific gut microbial biobank.</title>
        <authorList>
            <person name="Liu C."/>
        </authorList>
    </citation>
    <scope>NUCLEOTIDE SEQUENCE [LARGE SCALE GENOMIC DNA]</scope>
    <source>
        <strain evidence="2 3">0.1xD8-82</strain>
    </source>
</reference>
<keyword evidence="2" id="KW-0969">Cilium</keyword>
<keyword evidence="3" id="KW-1185">Reference proteome</keyword>
<dbReference type="Gene3D" id="1.20.58.300">
    <property type="entry name" value="FlgN-like"/>
    <property type="match status" value="1"/>
</dbReference>
<proteinExistence type="predicted"/>
<dbReference type="Proteomes" id="UP000280696">
    <property type="component" value="Unassembled WGS sequence"/>
</dbReference>
<dbReference type="Pfam" id="PF05130">
    <property type="entry name" value="FlgN"/>
    <property type="match status" value="1"/>
</dbReference>
<dbReference type="EMBL" id="RAYQ01000005">
    <property type="protein sequence ID" value="RKI92507.1"/>
    <property type="molecule type" value="Genomic_DNA"/>
</dbReference>
<dbReference type="GO" id="GO:0044780">
    <property type="term" value="P:bacterial-type flagellum assembly"/>
    <property type="evidence" value="ECO:0007669"/>
    <property type="project" value="InterPro"/>
</dbReference>
<evidence type="ECO:0000256" key="1">
    <source>
        <dbReference type="ARBA" id="ARBA00022795"/>
    </source>
</evidence>
<evidence type="ECO:0000313" key="2">
    <source>
        <dbReference type="EMBL" id="RKI92507.1"/>
    </source>
</evidence>
<keyword evidence="2" id="KW-0282">Flagellum</keyword>
<sequence length="168" mass="19024">MENLIEVLDLESREYENLLGLSMKKTPVVVAGELEKLAKITDEEQIVVGRINRLEQKRQEVFTDIANVMNKDVETLLLTDLIEMLKSRPEEQQKLARVHDRLRAAVYEVKKVNGQNAILIQNALEMVEFDMNMLQSMNTAPETANYNKGAYNTGTHIGMDAGGFDAKQ</sequence>
<accession>A0A3A9AM82</accession>